<sequence length="870" mass="86033">MVGMIPVARFGALWLTAVAAVSAIATPDKDSFYTPSGNWQSAKAGDILNSRQVNVSVGDLDIKEAYQVLYRTSQNTPNEAQHSVATVLIPSKAGKDKLVVAPFSQDSNAPFTAPSYVLASHAKESMIYSIDESLLAPYLSAGYIVTVPDSEGPLNNFAAGRSEGYQTLDSIRATLAFNKAGLANDAKVAGYGYSAGGQAVSWAAALKRSYAPELNVAGWAFGGSIPNVTSLIYHTDNTPMSGYAVAAITGLVDAYPDLKKEAESDLTQAGLDALEFARNNNIDAVLQKFSNVNILSGQYVKRSDVLANMFSKRAGSLLSSTAYRDVARQVTQGTSSKEVPDAPVYLYHAIADQVAPYNDVLGTSRMWCQNGAQIDFVTFSDPSANHLVTRQDGSAAAFAFLQNQFNGQAPAKGCTYSTTGKSSTAQPAISFSSAAPGRTVPIPIATSGSAPAASSVASVPVVPVVSTPAGSQAPQPAPTSSAAPAPAGTSPAQVSSASIASIASSMGLPVPVVSSSIASAQSSLSKSIASVASSMGVPVASVSSSAASAASVSSKSSAAAQSSSIASIASSKSIPVASVSSSLASKSSASAASVSSSFASSSSKAAASSSIASIASSKSIPAASVSSSIASESSKSSAAQSSSIDSIASSKSTPAASVSSSIASESSKSSAAQSSSIASIASSKSTPAASVSSSIASEASKSSAAQSSSIASIASSKSIPAASVSSSIASESSKSSAAQSSSIDSIASSKSTPAASVSSSIASESSKSSAAQSSSIASIASSKSTPAASVSSSIASESSKSSAAQSSSIASIASSKSTPAASVSSSIASESSKSSAAQSSSIASIASSKSIPAASHSCGLGVVVDCFGIV</sequence>
<comment type="similarity">
    <text evidence="9">Belongs to the AB hydrolase superfamily. Lipase family. Class Lip subfamily.</text>
</comment>
<proteinExistence type="inferred from homology"/>
<evidence type="ECO:0000256" key="2">
    <source>
        <dbReference type="ARBA" id="ARBA00004613"/>
    </source>
</evidence>
<evidence type="ECO:0000256" key="12">
    <source>
        <dbReference type="SAM" id="MobiDB-lite"/>
    </source>
</evidence>
<dbReference type="InterPro" id="IPR029058">
    <property type="entry name" value="AB_hydrolase_fold"/>
</dbReference>
<evidence type="ECO:0000256" key="7">
    <source>
        <dbReference type="ARBA" id="ARBA00023026"/>
    </source>
</evidence>
<evidence type="ECO:0000256" key="5">
    <source>
        <dbReference type="ARBA" id="ARBA00022801"/>
    </source>
</evidence>
<dbReference type="EMBL" id="CP119964">
    <property type="protein sequence ID" value="WFD40528.1"/>
    <property type="molecule type" value="Genomic_DNA"/>
</dbReference>
<keyword evidence="15" id="KW-1185">Reference proteome</keyword>
<evidence type="ECO:0000256" key="3">
    <source>
        <dbReference type="ARBA" id="ARBA00013279"/>
    </source>
</evidence>
<dbReference type="GO" id="GO:0005576">
    <property type="term" value="C:extracellular region"/>
    <property type="evidence" value="ECO:0007669"/>
    <property type="project" value="UniProtKB-SubCell"/>
</dbReference>
<dbReference type="RefSeq" id="XP_060123425.1">
    <property type="nucleotide sequence ID" value="XM_060267442.1"/>
</dbReference>
<dbReference type="AlphaFoldDB" id="A0AAF0JBI0"/>
<evidence type="ECO:0000256" key="1">
    <source>
        <dbReference type="ARBA" id="ARBA00001024"/>
    </source>
</evidence>
<dbReference type="InterPro" id="IPR005152">
    <property type="entry name" value="Lipase_secreted"/>
</dbReference>
<dbReference type="GeneID" id="85227165"/>
<keyword evidence="7" id="KW-0843">Virulence</keyword>
<evidence type="ECO:0000313" key="14">
    <source>
        <dbReference type="EMBL" id="WFD40528.1"/>
    </source>
</evidence>
<feature type="chain" id="PRO_5042026960" description="triacylglycerol lipase" evidence="13">
    <location>
        <begin position="24"/>
        <end position="870"/>
    </location>
</feature>
<reference evidence="14" key="1">
    <citation type="submission" date="2023-03" db="EMBL/GenBank/DDBJ databases">
        <title>Mating type loci evolution in Malassezia.</title>
        <authorList>
            <person name="Coelho M.A."/>
        </authorList>
    </citation>
    <scope>NUCLEOTIDE SEQUENCE</scope>
    <source>
        <strain evidence="14">CBS 9431</strain>
    </source>
</reference>
<dbReference type="EC" id="3.1.1.3" evidence="3"/>
<evidence type="ECO:0000256" key="4">
    <source>
        <dbReference type="ARBA" id="ARBA00022525"/>
    </source>
</evidence>
<keyword evidence="13" id="KW-0732">Signal</keyword>
<dbReference type="PANTHER" id="PTHR34853">
    <property type="match status" value="1"/>
</dbReference>
<comment type="catalytic activity">
    <reaction evidence="10">
        <text>a diacylglycerol + H2O = a monoacylglycerol + a fatty acid + H(+)</text>
        <dbReference type="Rhea" id="RHEA:32731"/>
        <dbReference type="ChEBI" id="CHEBI:15377"/>
        <dbReference type="ChEBI" id="CHEBI:15378"/>
        <dbReference type="ChEBI" id="CHEBI:17408"/>
        <dbReference type="ChEBI" id="CHEBI:18035"/>
        <dbReference type="ChEBI" id="CHEBI:28868"/>
    </reaction>
</comment>
<keyword evidence="4" id="KW-0964">Secreted</keyword>
<comment type="catalytic activity">
    <reaction evidence="11">
        <text>a monoacylglycerol + H2O = glycerol + a fatty acid + H(+)</text>
        <dbReference type="Rhea" id="RHEA:15245"/>
        <dbReference type="ChEBI" id="CHEBI:15377"/>
        <dbReference type="ChEBI" id="CHEBI:15378"/>
        <dbReference type="ChEBI" id="CHEBI:17408"/>
        <dbReference type="ChEBI" id="CHEBI:17754"/>
        <dbReference type="ChEBI" id="CHEBI:28868"/>
    </reaction>
</comment>
<dbReference type="Pfam" id="PF03583">
    <property type="entry name" value="LIP"/>
    <property type="match status" value="1"/>
</dbReference>
<feature type="signal peptide" evidence="13">
    <location>
        <begin position="1"/>
        <end position="23"/>
    </location>
</feature>
<accession>A0AAF0JBI0</accession>
<evidence type="ECO:0000256" key="11">
    <source>
        <dbReference type="ARBA" id="ARBA00048461"/>
    </source>
</evidence>
<comment type="subcellular location">
    <subcellularLocation>
        <location evidence="2">Secreted</location>
    </subcellularLocation>
</comment>
<dbReference type="Gene3D" id="3.40.50.1820">
    <property type="entry name" value="alpha/beta hydrolase"/>
    <property type="match status" value="1"/>
</dbReference>
<keyword evidence="8" id="KW-0443">Lipid metabolism</keyword>
<dbReference type="Gene3D" id="1.10.260.130">
    <property type="match status" value="1"/>
</dbReference>
<keyword evidence="5" id="KW-0378">Hydrolase</keyword>
<keyword evidence="6" id="KW-0442">Lipid degradation</keyword>
<feature type="region of interest" description="Disordered" evidence="12">
    <location>
        <begin position="467"/>
        <end position="490"/>
    </location>
</feature>
<gene>
    <name evidence="14" type="ORF">MJAP1_003514</name>
</gene>
<protein>
    <recommendedName>
        <fullName evidence="3">triacylglycerol lipase</fullName>
        <ecNumber evidence="3">3.1.1.3</ecNumber>
    </recommendedName>
</protein>
<evidence type="ECO:0000256" key="13">
    <source>
        <dbReference type="SAM" id="SignalP"/>
    </source>
</evidence>
<evidence type="ECO:0000256" key="10">
    <source>
        <dbReference type="ARBA" id="ARBA00047591"/>
    </source>
</evidence>
<feature type="region of interest" description="Disordered" evidence="12">
    <location>
        <begin position="700"/>
        <end position="770"/>
    </location>
</feature>
<evidence type="ECO:0000256" key="6">
    <source>
        <dbReference type="ARBA" id="ARBA00022963"/>
    </source>
</evidence>
<dbReference type="GO" id="GO:0004806">
    <property type="term" value="F:triacylglycerol lipase activity"/>
    <property type="evidence" value="ECO:0007669"/>
    <property type="project" value="UniProtKB-EC"/>
</dbReference>
<organism evidence="14 15">
    <name type="scientific">Malassezia japonica</name>
    <dbReference type="NCBI Taxonomy" id="223818"/>
    <lineage>
        <taxon>Eukaryota</taxon>
        <taxon>Fungi</taxon>
        <taxon>Dikarya</taxon>
        <taxon>Basidiomycota</taxon>
        <taxon>Ustilaginomycotina</taxon>
        <taxon>Malasseziomycetes</taxon>
        <taxon>Malasseziales</taxon>
        <taxon>Malasseziaceae</taxon>
        <taxon>Malassezia</taxon>
    </lineage>
</organism>
<name>A0AAF0JBI0_9BASI</name>
<evidence type="ECO:0000313" key="15">
    <source>
        <dbReference type="Proteomes" id="UP001217754"/>
    </source>
</evidence>
<dbReference type="Proteomes" id="UP001217754">
    <property type="component" value="Chromosome 7"/>
</dbReference>
<dbReference type="PANTHER" id="PTHR34853:SF1">
    <property type="entry name" value="LIPASE 5"/>
    <property type="match status" value="1"/>
</dbReference>
<comment type="catalytic activity">
    <reaction evidence="1">
        <text>a triacylglycerol + H2O = a diacylglycerol + a fatty acid + H(+)</text>
        <dbReference type="Rhea" id="RHEA:12044"/>
        <dbReference type="ChEBI" id="CHEBI:15377"/>
        <dbReference type="ChEBI" id="CHEBI:15378"/>
        <dbReference type="ChEBI" id="CHEBI:17855"/>
        <dbReference type="ChEBI" id="CHEBI:18035"/>
        <dbReference type="ChEBI" id="CHEBI:28868"/>
        <dbReference type="EC" id="3.1.1.3"/>
    </reaction>
</comment>
<dbReference type="GO" id="GO:0016042">
    <property type="term" value="P:lipid catabolic process"/>
    <property type="evidence" value="ECO:0007669"/>
    <property type="project" value="UniProtKB-KW"/>
</dbReference>
<evidence type="ECO:0000256" key="8">
    <source>
        <dbReference type="ARBA" id="ARBA00023098"/>
    </source>
</evidence>
<evidence type="ECO:0000256" key="9">
    <source>
        <dbReference type="ARBA" id="ARBA00043986"/>
    </source>
</evidence>
<dbReference type="SUPFAM" id="SSF53474">
    <property type="entry name" value="alpha/beta-Hydrolases"/>
    <property type="match status" value="1"/>
</dbReference>